<evidence type="ECO:0000313" key="2">
    <source>
        <dbReference type="EMBL" id="QJX78067.1"/>
    </source>
</evidence>
<protein>
    <submittedName>
        <fullName evidence="2">Uncharacterized protein</fullName>
    </submittedName>
</protein>
<feature type="transmembrane region" description="Helical" evidence="1">
    <location>
        <begin position="39"/>
        <end position="57"/>
    </location>
</feature>
<dbReference type="AlphaFoldDB" id="A0A6M6E0U9"/>
<reference evidence="2 3" key="1">
    <citation type="submission" date="2019-10" db="EMBL/GenBank/DDBJ databases">
        <title>Complete genome sequences for adaption low water activity.</title>
        <authorList>
            <person name="Zhao L."/>
            <person name="Zhong J."/>
        </authorList>
    </citation>
    <scope>NUCLEOTIDE SEQUENCE [LARGE SCALE GENOMIC DNA]</scope>
    <source>
        <strain evidence="2 3">FDU301</strain>
    </source>
</reference>
<dbReference type="EMBL" id="CP045272">
    <property type="protein sequence ID" value="QJX78067.1"/>
    <property type="molecule type" value="Genomic_DNA"/>
</dbReference>
<feature type="transmembrane region" description="Helical" evidence="1">
    <location>
        <begin position="12"/>
        <end position="33"/>
    </location>
</feature>
<evidence type="ECO:0000256" key="1">
    <source>
        <dbReference type="SAM" id="Phobius"/>
    </source>
</evidence>
<keyword evidence="1" id="KW-0812">Transmembrane</keyword>
<keyword evidence="1" id="KW-0472">Membrane</keyword>
<name>A0A6M6E0U9_PRIMG</name>
<sequence>MESKMSWCIKNPSFYLEAILFLIFGSQSVTEYIKEHKVYVLETILSIIGVLMITMTVRKKFAHHTQKST</sequence>
<gene>
    <name evidence="2" type="ORF">FDZ14_18450</name>
</gene>
<accession>A0A6M6E0U9</accession>
<keyword evidence="1" id="KW-1133">Transmembrane helix</keyword>
<proteinExistence type="predicted"/>
<dbReference type="Proteomes" id="UP000501076">
    <property type="component" value="Chromosome"/>
</dbReference>
<organism evidence="2 3">
    <name type="scientific">Priestia megaterium</name>
    <name type="common">Bacillus megaterium</name>
    <dbReference type="NCBI Taxonomy" id="1404"/>
    <lineage>
        <taxon>Bacteria</taxon>
        <taxon>Bacillati</taxon>
        <taxon>Bacillota</taxon>
        <taxon>Bacilli</taxon>
        <taxon>Bacillales</taxon>
        <taxon>Bacillaceae</taxon>
        <taxon>Priestia</taxon>
    </lineage>
</organism>
<evidence type="ECO:0000313" key="3">
    <source>
        <dbReference type="Proteomes" id="UP000501076"/>
    </source>
</evidence>
<dbReference type="RefSeq" id="WP_171777391.1">
    <property type="nucleotide sequence ID" value="NZ_CM125446.1"/>
</dbReference>